<dbReference type="Gene3D" id="3.40.50.300">
    <property type="entry name" value="P-loop containing nucleotide triphosphate hydrolases"/>
    <property type="match status" value="1"/>
</dbReference>
<dbReference type="AlphaFoldDB" id="A0A7X0Y438"/>
<keyword evidence="3" id="KW-0547">Nucleotide-binding</keyword>
<keyword evidence="4 6" id="KW-0067">ATP-binding</keyword>
<dbReference type="Proteomes" id="UP000535908">
    <property type="component" value="Unassembled WGS sequence"/>
</dbReference>
<comment type="caution">
    <text evidence="6">The sequence shown here is derived from an EMBL/GenBank/DDBJ whole genome shotgun (WGS) entry which is preliminary data.</text>
</comment>
<feature type="domain" description="ABC transporter" evidence="5">
    <location>
        <begin position="2"/>
        <end position="209"/>
    </location>
</feature>
<evidence type="ECO:0000256" key="3">
    <source>
        <dbReference type="ARBA" id="ARBA00022741"/>
    </source>
</evidence>
<dbReference type="InterPro" id="IPR003593">
    <property type="entry name" value="AAA+_ATPase"/>
</dbReference>
<dbReference type="GO" id="GO:0016887">
    <property type="term" value="F:ATP hydrolysis activity"/>
    <property type="evidence" value="ECO:0007669"/>
    <property type="project" value="InterPro"/>
</dbReference>
<evidence type="ECO:0000313" key="7">
    <source>
        <dbReference type="Proteomes" id="UP000535908"/>
    </source>
</evidence>
<evidence type="ECO:0000259" key="5">
    <source>
        <dbReference type="PROSITE" id="PS50893"/>
    </source>
</evidence>
<evidence type="ECO:0000313" key="6">
    <source>
        <dbReference type="EMBL" id="MBC1936423.1"/>
    </source>
</evidence>
<dbReference type="GO" id="GO:0005524">
    <property type="term" value="F:ATP binding"/>
    <property type="evidence" value="ECO:0007669"/>
    <property type="project" value="UniProtKB-KW"/>
</dbReference>
<accession>A0A7X0Y438</accession>
<dbReference type="PROSITE" id="PS50893">
    <property type="entry name" value="ABC_TRANSPORTER_2"/>
    <property type="match status" value="1"/>
</dbReference>
<comment type="similarity">
    <text evidence="1">Belongs to the ABC transporter superfamily.</text>
</comment>
<dbReference type="SMART" id="SM00382">
    <property type="entry name" value="AAA"/>
    <property type="match status" value="1"/>
</dbReference>
<evidence type="ECO:0000256" key="4">
    <source>
        <dbReference type="ARBA" id="ARBA00022840"/>
    </source>
</evidence>
<dbReference type="InterPro" id="IPR027417">
    <property type="entry name" value="P-loop_NTPase"/>
</dbReference>
<dbReference type="InterPro" id="IPR017871">
    <property type="entry name" value="ABC_transporter-like_CS"/>
</dbReference>
<keyword evidence="2" id="KW-0813">Transport</keyword>
<proteinExistence type="inferred from homology"/>
<dbReference type="EMBL" id="JAARWN010000007">
    <property type="protein sequence ID" value="MBC1936423.1"/>
    <property type="molecule type" value="Genomic_DNA"/>
</dbReference>
<dbReference type="PANTHER" id="PTHR43335">
    <property type="entry name" value="ABC TRANSPORTER, ATP-BINDING PROTEIN"/>
    <property type="match status" value="1"/>
</dbReference>
<dbReference type="SUPFAM" id="SSF52540">
    <property type="entry name" value="P-loop containing nucleoside triphosphate hydrolases"/>
    <property type="match status" value="1"/>
</dbReference>
<organism evidence="6 7">
    <name type="scientific">Listeria grandensis</name>
    <dbReference type="NCBI Taxonomy" id="1494963"/>
    <lineage>
        <taxon>Bacteria</taxon>
        <taxon>Bacillati</taxon>
        <taxon>Bacillota</taxon>
        <taxon>Bacilli</taxon>
        <taxon>Bacillales</taxon>
        <taxon>Listeriaceae</taxon>
        <taxon>Listeria</taxon>
    </lineage>
</organism>
<dbReference type="RefSeq" id="WP_185526056.1">
    <property type="nucleotide sequence ID" value="NZ_JAARWN010000007.1"/>
</dbReference>
<dbReference type="PROSITE" id="PS00211">
    <property type="entry name" value="ABC_TRANSPORTER_1"/>
    <property type="match status" value="1"/>
</dbReference>
<evidence type="ECO:0000256" key="1">
    <source>
        <dbReference type="ARBA" id="ARBA00005417"/>
    </source>
</evidence>
<sequence length="209" mass="23036">MLTISGVNKKIKKIPVLIDITFQFEPAKIYGLFGKNGSGKTMLLRVIAGLIIPNSGTIAYNNLKLHKDISFLPNVGVIIENMSLLPQYDAFTNLSILAKIKKRATPADIEEALISVGLDPKSKQKVKGFSLGMKQRLNIAQAIFEKPDIILLDEPTNAIDDSGVELIHQLLLEEKERGAMIIVATHHKVDIDSISDVALKMVDGRMFCE</sequence>
<dbReference type="Pfam" id="PF00005">
    <property type="entry name" value="ABC_tran"/>
    <property type="match status" value="1"/>
</dbReference>
<evidence type="ECO:0000256" key="2">
    <source>
        <dbReference type="ARBA" id="ARBA00022448"/>
    </source>
</evidence>
<protein>
    <submittedName>
        <fullName evidence="6">ABC transporter ATP-binding protein</fullName>
    </submittedName>
</protein>
<name>A0A7X0Y438_9LIST</name>
<reference evidence="6 7" key="1">
    <citation type="submission" date="2020-03" db="EMBL/GenBank/DDBJ databases">
        <title>Soil Listeria distribution.</title>
        <authorList>
            <person name="Liao J."/>
            <person name="Wiedmann M."/>
        </authorList>
    </citation>
    <scope>NUCLEOTIDE SEQUENCE [LARGE SCALE GENOMIC DNA]</scope>
    <source>
        <strain evidence="6 7">FSL L7-0741</strain>
    </source>
</reference>
<dbReference type="InterPro" id="IPR003439">
    <property type="entry name" value="ABC_transporter-like_ATP-bd"/>
</dbReference>
<gene>
    <name evidence="6" type="ORF">HCA69_08605</name>
</gene>